<sequence>MAIEEGEVRDQSNSQLQSAWSGMVTDAQSRKARDGDIADDNVETTPAANIYAVNANANTAPLKDIKKMFPTFENKPTNSQGNPSRQNPDEVIPIIMRPNVENLPPLETGNIR</sequence>
<comment type="caution">
    <text evidence="2">The sequence shown here is derived from an EMBL/GenBank/DDBJ whole genome shotgun (WGS) entry which is preliminary data.</text>
</comment>
<reference evidence="3" key="2">
    <citation type="submission" date="2019-12" db="EMBL/GenBank/DDBJ databases">
        <authorList>
            <person name="Studholme D.J."/>
            <person name="Sarris P."/>
        </authorList>
    </citation>
    <scope>NUCLEOTIDE SEQUENCE</scope>
    <source>
        <strain evidence="3">PFS-1207/04</strain>
        <tissue evidence="3">Leaf</tissue>
    </source>
</reference>
<dbReference type="EMBL" id="QGKV02000832">
    <property type="protein sequence ID" value="KAF3549633.1"/>
    <property type="molecule type" value="Genomic_DNA"/>
</dbReference>
<proteinExistence type="predicted"/>
<accession>A0A3N6RNC1</accession>
<evidence type="ECO:0000313" key="3">
    <source>
        <dbReference type="EMBL" id="KAF3549633.1"/>
    </source>
</evidence>
<keyword evidence="4" id="KW-1185">Reference proteome</keyword>
<feature type="region of interest" description="Disordered" evidence="1">
    <location>
        <begin position="1"/>
        <end position="40"/>
    </location>
</feature>
<evidence type="ECO:0000313" key="4">
    <source>
        <dbReference type="Proteomes" id="UP000266723"/>
    </source>
</evidence>
<protein>
    <submittedName>
        <fullName evidence="2">Uncharacterized protein</fullName>
    </submittedName>
</protein>
<dbReference type="AlphaFoldDB" id="A0A3N6RNC1"/>
<evidence type="ECO:0000256" key="1">
    <source>
        <dbReference type="SAM" id="MobiDB-lite"/>
    </source>
</evidence>
<organism evidence="2">
    <name type="scientific">Brassica cretica</name>
    <name type="common">Mustard</name>
    <dbReference type="NCBI Taxonomy" id="69181"/>
    <lineage>
        <taxon>Eukaryota</taxon>
        <taxon>Viridiplantae</taxon>
        <taxon>Streptophyta</taxon>
        <taxon>Embryophyta</taxon>
        <taxon>Tracheophyta</taxon>
        <taxon>Spermatophyta</taxon>
        <taxon>Magnoliopsida</taxon>
        <taxon>eudicotyledons</taxon>
        <taxon>Gunneridae</taxon>
        <taxon>Pentapetalae</taxon>
        <taxon>rosids</taxon>
        <taxon>malvids</taxon>
        <taxon>Brassicales</taxon>
        <taxon>Brassicaceae</taxon>
        <taxon>Brassiceae</taxon>
        <taxon>Brassica</taxon>
    </lineage>
</organism>
<evidence type="ECO:0000313" key="2">
    <source>
        <dbReference type="EMBL" id="KAF2611148.1"/>
    </source>
</evidence>
<feature type="compositionally biased region" description="Polar residues" evidence="1">
    <location>
        <begin position="11"/>
        <end position="20"/>
    </location>
</feature>
<feature type="region of interest" description="Disordered" evidence="1">
    <location>
        <begin position="71"/>
        <end position="112"/>
    </location>
</feature>
<gene>
    <name evidence="3" type="ORF">DY000_02002822</name>
    <name evidence="2" type="ORF">F2Q70_00009055</name>
</gene>
<feature type="compositionally biased region" description="Basic and acidic residues" evidence="1">
    <location>
        <begin position="1"/>
        <end position="10"/>
    </location>
</feature>
<name>A0A3N6RNC1_BRACR</name>
<dbReference type="EMBL" id="QGKY02000089">
    <property type="protein sequence ID" value="KAF2611148.1"/>
    <property type="molecule type" value="Genomic_DNA"/>
</dbReference>
<reference evidence="3 4" key="3">
    <citation type="journal article" date="2020" name="BMC Genomics">
        <title>Intraspecific diversification of the crop wild relative Brassica cretica Lam. using demographic model selection.</title>
        <authorList>
            <person name="Kioukis A."/>
            <person name="Michalopoulou V.A."/>
            <person name="Briers L."/>
            <person name="Pirintsos S."/>
            <person name="Studholme D.J."/>
            <person name="Pavlidis P."/>
            <person name="Sarris P.F."/>
        </authorList>
    </citation>
    <scope>NUCLEOTIDE SEQUENCE [LARGE SCALE GENOMIC DNA]</scope>
    <source>
        <strain evidence="4">cv. PFS-1207/04</strain>
        <strain evidence="3">PFS-1207/04</strain>
    </source>
</reference>
<feature type="compositionally biased region" description="Polar residues" evidence="1">
    <location>
        <begin position="74"/>
        <end position="86"/>
    </location>
</feature>
<reference evidence="2" key="1">
    <citation type="submission" date="2019-12" db="EMBL/GenBank/DDBJ databases">
        <title>Genome sequencing and annotation of Brassica cretica.</title>
        <authorList>
            <person name="Studholme D.J."/>
            <person name="Sarris P.F."/>
        </authorList>
    </citation>
    <scope>NUCLEOTIDE SEQUENCE</scope>
    <source>
        <strain evidence="2">PFS-102/07</strain>
        <tissue evidence="2">Leaf</tissue>
    </source>
</reference>
<dbReference type="Proteomes" id="UP000266723">
    <property type="component" value="Unassembled WGS sequence"/>
</dbReference>